<keyword evidence="3" id="KW-1185">Reference proteome</keyword>
<evidence type="ECO:0000259" key="1">
    <source>
        <dbReference type="Pfam" id="PF00534"/>
    </source>
</evidence>
<evidence type="ECO:0000313" key="3">
    <source>
        <dbReference type="Proteomes" id="UP000449678"/>
    </source>
</evidence>
<dbReference type="Proteomes" id="UP000449678">
    <property type="component" value="Unassembled WGS sequence"/>
</dbReference>
<feature type="domain" description="Glycosyl transferase family 1" evidence="1">
    <location>
        <begin position="201"/>
        <end position="342"/>
    </location>
</feature>
<comment type="caution">
    <text evidence="2">The sequence shown here is derived from an EMBL/GenBank/DDBJ whole genome shotgun (WGS) entry which is preliminary data.</text>
</comment>
<dbReference type="Gene3D" id="3.40.50.2000">
    <property type="entry name" value="Glycogen Phosphorylase B"/>
    <property type="match status" value="1"/>
</dbReference>
<protein>
    <submittedName>
        <fullName evidence="2">Glycosyltransferase</fullName>
    </submittedName>
</protein>
<proteinExistence type="predicted"/>
<gene>
    <name evidence="2" type="ORF">GTP38_14565</name>
</gene>
<evidence type="ECO:0000313" key="2">
    <source>
        <dbReference type="EMBL" id="MYM35556.1"/>
    </source>
</evidence>
<dbReference type="Pfam" id="PF00534">
    <property type="entry name" value="Glycos_transf_1"/>
    <property type="match status" value="1"/>
</dbReference>
<dbReference type="InterPro" id="IPR050194">
    <property type="entry name" value="Glycosyltransferase_grp1"/>
</dbReference>
<name>A0ABW9V7B7_9BURK</name>
<dbReference type="CDD" id="cd03801">
    <property type="entry name" value="GT4_PimA-like"/>
    <property type="match status" value="1"/>
</dbReference>
<dbReference type="SUPFAM" id="SSF53756">
    <property type="entry name" value="UDP-Glycosyltransferase/glycogen phosphorylase"/>
    <property type="match status" value="1"/>
</dbReference>
<reference evidence="2 3" key="1">
    <citation type="submission" date="2019-12" db="EMBL/GenBank/DDBJ databases">
        <title>Novel species isolated from a subtropical stream in China.</title>
        <authorList>
            <person name="Lu H."/>
        </authorList>
    </citation>
    <scope>NUCLEOTIDE SEQUENCE [LARGE SCALE GENOMIC DNA]</scope>
    <source>
        <strain evidence="2 3">FT94W</strain>
    </source>
</reference>
<dbReference type="InterPro" id="IPR001296">
    <property type="entry name" value="Glyco_trans_1"/>
</dbReference>
<dbReference type="PANTHER" id="PTHR45947">
    <property type="entry name" value="SULFOQUINOVOSYL TRANSFERASE SQD2"/>
    <property type="match status" value="1"/>
</dbReference>
<accession>A0ABW9V7B7</accession>
<dbReference type="PANTHER" id="PTHR45947:SF3">
    <property type="entry name" value="SULFOQUINOVOSYL TRANSFERASE SQD2"/>
    <property type="match status" value="1"/>
</dbReference>
<organism evidence="2 3">
    <name type="scientific">Duganella lactea</name>
    <dbReference type="NCBI Taxonomy" id="2692173"/>
    <lineage>
        <taxon>Bacteria</taxon>
        <taxon>Pseudomonadati</taxon>
        <taxon>Pseudomonadota</taxon>
        <taxon>Betaproteobacteria</taxon>
        <taxon>Burkholderiales</taxon>
        <taxon>Oxalobacteraceae</taxon>
        <taxon>Telluria group</taxon>
        <taxon>Duganella</taxon>
    </lineage>
</organism>
<sequence length="554" mass="59402">MTSAAILFEPDGYVLNGPKLMGRQAAGHAFLRAAVAGRGTQPVFAYTPFERSAALFANAVQAIDASAPPHWVPGDRLDLLGKIGTLYLPGPDLNTQARLRLRAGPGAYSLVGVTHTTASHGAMDSITSLLAAPVMPWDALICTSAAVVHTVQELLRAELDHLRWRFGSAVQPTLPQFPVIPLGVHCADYQLVEGERARARSALGIGPDEVVALFVGRLSFHAKAHPHAMYQGLQAAVARSGKSVVLLQSGWFANDAIEACFRGGAEQFCPDVRSMFADGRDPLARRQAWAAADLFVSLSDNIQETFGLTPIEAMAAGLPVVVTDWDGYKDTVREGVDGFRIPTWMPPPNVGETFARAHEAGVDNYDMYCGLTCQTVAVDGAVLADRLAALIGDAALRQRMGEAGRRQASAVYDWGVVYRQYQQLWEALADRRRAAVQAGDRLLRGAPACAPSRMDPYRSFGAYPSRLIQPDSLVALRPGADMGRFAGLAGHGLFNYATKVLPSADVVERIMGALADQPLSVNTLAARTTMMLGPLILALAVMAKMDLLVFSSDL</sequence>
<dbReference type="EMBL" id="WWCO01000008">
    <property type="protein sequence ID" value="MYM35556.1"/>
    <property type="molecule type" value="Genomic_DNA"/>
</dbReference>
<dbReference type="RefSeq" id="WP_160990915.1">
    <property type="nucleotide sequence ID" value="NZ_WWCO01000008.1"/>
</dbReference>